<reference evidence="2" key="1">
    <citation type="journal article" date="2011" name="Nat. Biotechnol.">
        <title>The genomic sequence of the Chinese hamster ovary (CHO)-K1 cell line.</title>
        <authorList>
            <person name="Xu X."/>
            <person name="Nagarajan H."/>
            <person name="Lewis N.E."/>
            <person name="Pan S."/>
            <person name="Cai Z."/>
            <person name="Liu X."/>
            <person name="Chen W."/>
            <person name="Xie M."/>
            <person name="Wang W."/>
            <person name="Hammond S."/>
            <person name="Andersen M.R."/>
            <person name="Neff N."/>
            <person name="Passarelli B."/>
            <person name="Koh W."/>
            <person name="Fan H.C."/>
            <person name="Wang J."/>
            <person name="Gui Y."/>
            <person name="Lee K.H."/>
            <person name="Betenbaugh M.J."/>
            <person name="Quake S.R."/>
            <person name="Famili I."/>
            <person name="Palsson B.O."/>
            <person name="Wang J."/>
        </authorList>
    </citation>
    <scope>NUCLEOTIDE SEQUENCE [LARGE SCALE GENOMIC DNA]</scope>
    <source>
        <strain evidence="2">CHO K1 cell line</strain>
    </source>
</reference>
<accession>G3IGM9</accession>
<gene>
    <name evidence="1" type="ORF">I79_022949</name>
</gene>
<dbReference type="InParanoid" id="G3IGM9"/>
<dbReference type="AlphaFoldDB" id="G3IGM9"/>
<evidence type="ECO:0000313" key="2">
    <source>
        <dbReference type="Proteomes" id="UP000001075"/>
    </source>
</evidence>
<proteinExistence type="predicted"/>
<evidence type="ECO:0000313" key="1">
    <source>
        <dbReference type="EMBL" id="EGW15002.1"/>
    </source>
</evidence>
<dbReference type="Proteomes" id="UP000001075">
    <property type="component" value="Unassembled WGS sequence"/>
</dbReference>
<sequence length="53" mass="6134">MGSSPGELKGFQHSPLCSFTCSFKCFLKLKDFPQAGSGQQNDFWLMCWYFLWC</sequence>
<protein>
    <submittedName>
        <fullName evidence="1">Uncharacterized protein</fullName>
    </submittedName>
</protein>
<dbReference type="EMBL" id="JH002600">
    <property type="protein sequence ID" value="EGW15002.1"/>
    <property type="molecule type" value="Genomic_DNA"/>
</dbReference>
<organism evidence="1 2">
    <name type="scientific">Cricetulus griseus</name>
    <name type="common">Chinese hamster</name>
    <name type="synonym">Cricetulus barabensis griseus</name>
    <dbReference type="NCBI Taxonomy" id="10029"/>
    <lineage>
        <taxon>Eukaryota</taxon>
        <taxon>Metazoa</taxon>
        <taxon>Chordata</taxon>
        <taxon>Craniata</taxon>
        <taxon>Vertebrata</taxon>
        <taxon>Euteleostomi</taxon>
        <taxon>Mammalia</taxon>
        <taxon>Eutheria</taxon>
        <taxon>Euarchontoglires</taxon>
        <taxon>Glires</taxon>
        <taxon>Rodentia</taxon>
        <taxon>Myomorpha</taxon>
        <taxon>Muroidea</taxon>
        <taxon>Cricetidae</taxon>
        <taxon>Cricetinae</taxon>
        <taxon>Cricetulus</taxon>
    </lineage>
</organism>
<name>G3IGM9_CRIGR</name>